<evidence type="ECO:0000256" key="6">
    <source>
        <dbReference type="ARBA" id="ARBA00023098"/>
    </source>
</evidence>
<dbReference type="GO" id="GO:0016042">
    <property type="term" value="P:lipid catabolic process"/>
    <property type="evidence" value="ECO:0007669"/>
    <property type="project" value="UniProtKB-KW"/>
</dbReference>
<dbReference type="Pfam" id="PF13091">
    <property type="entry name" value="PLDc_2"/>
    <property type="match status" value="1"/>
</dbReference>
<dbReference type="AlphaFoldDB" id="A0A517YW90"/>
<evidence type="ECO:0000259" key="7">
    <source>
        <dbReference type="PROSITE" id="PS50035"/>
    </source>
</evidence>
<keyword evidence="9" id="KW-1185">Reference proteome</keyword>
<dbReference type="SUPFAM" id="SSF56024">
    <property type="entry name" value="Phospholipase D/nuclease"/>
    <property type="match status" value="1"/>
</dbReference>
<dbReference type="KEGG" id="pcor:KS4_25630"/>
<proteinExistence type="inferred from homology"/>
<evidence type="ECO:0000313" key="9">
    <source>
        <dbReference type="Proteomes" id="UP000317369"/>
    </source>
</evidence>
<feature type="domain" description="PLD phosphodiesterase" evidence="7">
    <location>
        <begin position="184"/>
        <end position="211"/>
    </location>
</feature>
<dbReference type="PANTHER" id="PTHR43856">
    <property type="entry name" value="CARDIOLIPIN HYDROLASE"/>
    <property type="match status" value="1"/>
</dbReference>
<organism evidence="8 9">
    <name type="scientific">Poriferisphaera corsica</name>
    <dbReference type="NCBI Taxonomy" id="2528020"/>
    <lineage>
        <taxon>Bacteria</taxon>
        <taxon>Pseudomonadati</taxon>
        <taxon>Planctomycetota</taxon>
        <taxon>Phycisphaerae</taxon>
        <taxon>Phycisphaerales</taxon>
        <taxon>Phycisphaeraceae</taxon>
        <taxon>Poriferisphaera</taxon>
    </lineage>
</organism>
<evidence type="ECO:0000256" key="1">
    <source>
        <dbReference type="ARBA" id="ARBA00000798"/>
    </source>
</evidence>
<evidence type="ECO:0000256" key="2">
    <source>
        <dbReference type="ARBA" id="ARBA00008664"/>
    </source>
</evidence>
<evidence type="ECO:0000256" key="5">
    <source>
        <dbReference type="ARBA" id="ARBA00022963"/>
    </source>
</evidence>
<dbReference type="OrthoDB" id="9765044at2"/>
<evidence type="ECO:0000313" key="8">
    <source>
        <dbReference type="EMBL" id="QDU34493.1"/>
    </source>
</evidence>
<dbReference type="EC" id="3.1.4.4" evidence="3"/>
<comment type="catalytic activity">
    <reaction evidence="1">
        <text>a 1,2-diacyl-sn-glycero-3-phosphocholine + H2O = a 1,2-diacyl-sn-glycero-3-phosphate + choline + H(+)</text>
        <dbReference type="Rhea" id="RHEA:14445"/>
        <dbReference type="ChEBI" id="CHEBI:15354"/>
        <dbReference type="ChEBI" id="CHEBI:15377"/>
        <dbReference type="ChEBI" id="CHEBI:15378"/>
        <dbReference type="ChEBI" id="CHEBI:57643"/>
        <dbReference type="ChEBI" id="CHEBI:58608"/>
        <dbReference type="EC" id="3.1.4.4"/>
    </reaction>
</comment>
<name>A0A517YW90_9BACT</name>
<dbReference type="GO" id="GO:0006793">
    <property type="term" value="P:phosphorus metabolic process"/>
    <property type="evidence" value="ECO:0007669"/>
    <property type="project" value="UniProtKB-ARBA"/>
</dbReference>
<keyword evidence="6" id="KW-0443">Lipid metabolism</keyword>
<comment type="similarity">
    <text evidence="2">Belongs to the phospholipase D family.</text>
</comment>
<sequence length="243" mass="27947">MHRHILGSIVKYQQQIELEDILETTFQDMKLSNSESDAIRQIVDDIQADHQALAFMRNKAFGIARKHINSNPTQVIDWLERLDKIIDNATRHPAQPSSSKQPVTTFSPGTSCLQLINQTLAEARIAIDICVFTITDNHITQQLIDLHKRGIPIRIISDDDKSTDDGSDIYQLKRMGIPTRTDHTSNHMHHKFAIIDHKTLLTGSYNWTRGARHNHENILRIHDSSIIKAYSQTFDHLWNEFDI</sequence>
<dbReference type="EMBL" id="CP036425">
    <property type="protein sequence ID" value="QDU34493.1"/>
    <property type="molecule type" value="Genomic_DNA"/>
</dbReference>
<evidence type="ECO:0000256" key="4">
    <source>
        <dbReference type="ARBA" id="ARBA00022801"/>
    </source>
</evidence>
<dbReference type="PANTHER" id="PTHR43856:SF1">
    <property type="entry name" value="MITOCHONDRIAL CARDIOLIPIN HYDROLASE"/>
    <property type="match status" value="1"/>
</dbReference>
<dbReference type="InterPro" id="IPR001736">
    <property type="entry name" value="PLipase_D/transphosphatidylase"/>
</dbReference>
<keyword evidence="5" id="KW-0442">Lipid degradation</keyword>
<protein>
    <recommendedName>
        <fullName evidence="3">phospholipase D</fullName>
        <ecNumber evidence="3">3.1.4.4</ecNumber>
    </recommendedName>
</protein>
<dbReference type="GO" id="GO:0004630">
    <property type="term" value="F:phospholipase D activity"/>
    <property type="evidence" value="ECO:0007669"/>
    <property type="project" value="UniProtKB-EC"/>
</dbReference>
<dbReference type="PROSITE" id="PS50035">
    <property type="entry name" value="PLD"/>
    <property type="match status" value="1"/>
</dbReference>
<dbReference type="CDD" id="cd09171">
    <property type="entry name" value="PLDc_vPLD6_like"/>
    <property type="match status" value="1"/>
</dbReference>
<reference evidence="8 9" key="1">
    <citation type="submission" date="2019-02" db="EMBL/GenBank/DDBJ databases">
        <title>Deep-cultivation of Planctomycetes and their phenomic and genomic characterization uncovers novel biology.</title>
        <authorList>
            <person name="Wiegand S."/>
            <person name="Jogler M."/>
            <person name="Boedeker C."/>
            <person name="Pinto D."/>
            <person name="Vollmers J."/>
            <person name="Rivas-Marin E."/>
            <person name="Kohn T."/>
            <person name="Peeters S.H."/>
            <person name="Heuer A."/>
            <person name="Rast P."/>
            <person name="Oberbeckmann S."/>
            <person name="Bunk B."/>
            <person name="Jeske O."/>
            <person name="Meyerdierks A."/>
            <person name="Storesund J.E."/>
            <person name="Kallscheuer N."/>
            <person name="Luecker S."/>
            <person name="Lage O.M."/>
            <person name="Pohl T."/>
            <person name="Merkel B.J."/>
            <person name="Hornburger P."/>
            <person name="Mueller R.-W."/>
            <person name="Bruemmer F."/>
            <person name="Labrenz M."/>
            <person name="Spormann A.M."/>
            <person name="Op den Camp H."/>
            <person name="Overmann J."/>
            <person name="Amann R."/>
            <person name="Jetten M.S.M."/>
            <person name="Mascher T."/>
            <person name="Medema M.H."/>
            <person name="Devos D.P."/>
            <person name="Kaster A.-K."/>
            <person name="Ovreas L."/>
            <person name="Rohde M."/>
            <person name="Galperin M.Y."/>
            <person name="Jogler C."/>
        </authorList>
    </citation>
    <scope>NUCLEOTIDE SEQUENCE [LARGE SCALE GENOMIC DNA]</scope>
    <source>
        <strain evidence="8 9">KS4</strain>
    </source>
</reference>
<dbReference type="Proteomes" id="UP000317369">
    <property type="component" value="Chromosome"/>
</dbReference>
<dbReference type="Gene3D" id="3.30.870.10">
    <property type="entry name" value="Endonuclease Chain A"/>
    <property type="match status" value="1"/>
</dbReference>
<dbReference type="InterPro" id="IPR025202">
    <property type="entry name" value="PLD-like_dom"/>
</dbReference>
<evidence type="ECO:0000256" key="3">
    <source>
        <dbReference type="ARBA" id="ARBA00012027"/>
    </source>
</evidence>
<dbReference type="GO" id="GO:0016891">
    <property type="term" value="F:RNA endonuclease activity producing 5'-phosphomonoesters, hydrolytic mechanism"/>
    <property type="evidence" value="ECO:0007669"/>
    <property type="project" value="TreeGrafter"/>
</dbReference>
<keyword evidence="4 8" id="KW-0378">Hydrolase</keyword>
<dbReference type="InterPro" id="IPR051406">
    <property type="entry name" value="PLD_domain"/>
</dbReference>
<accession>A0A517YW90</accession>
<gene>
    <name evidence="8" type="primary">pld</name>
    <name evidence="8" type="ORF">KS4_25630</name>
</gene>